<protein>
    <recommendedName>
        <fullName evidence="2">Aldehyde oxidase/xanthine dehydrogenase second molybdopterin binding domain-containing protein</fullName>
    </recommendedName>
</protein>
<dbReference type="InterPro" id="IPR046867">
    <property type="entry name" value="AldOxase/xan_DH_MoCoBD2"/>
</dbReference>
<comment type="caution">
    <text evidence="3">The sequence shown here is derived from an EMBL/GenBank/DDBJ whole genome shotgun (WGS) entry which is preliminary data.</text>
</comment>
<reference evidence="3" key="1">
    <citation type="submission" date="2022-05" db="EMBL/GenBank/DDBJ databases">
        <authorList>
            <person name="Okamura Y."/>
        </authorList>
    </citation>
    <scope>NUCLEOTIDE SEQUENCE</scope>
</reference>
<feature type="domain" description="Aldehyde oxidase/xanthine dehydrogenase second molybdopterin binding" evidence="2">
    <location>
        <begin position="153"/>
        <end position="260"/>
    </location>
</feature>
<dbReference type="EMBL" id="CALOZG010000085">
    <property type="protein sequence ID" value="CAH4037693.1"/>
    <property type="molecule type" value="Genomic_DNA"/>
</dbReference>
<keyword evidence="4" id="KW-1185">Reference proteome</keyword>
<dbReference type="GO" id="GO:0016491">
    <property type="term" value="F:oxidoreductase activity"/>
    <property type="evidence" value="ECO:0007669"/>
    <property type="project" value="InterPro"/>
</dbReference>
<dbReference type="InterPro" id="IPR037165">
    <property type="entry name" value="AldOxase/xan_DH_Mopterin-bd_sf"/>
</dbReference>
<gene>
    <name evidence="3" type="ORF">PIBRA_LOCUS13332</name>
</gene>
<dbReference type="Gene3D" id="3.30.365.10">
    <property type="entry name" value="Aldehyde oxidase/xanthine dehydrogenase, molybdopterin binding domain"/>
    <property type="match status" value="2"/>
</dbReference>
<dbReference type="InterPro" id="IPR016208">
    <property type="entry name" value="Ald_Oxase/xanthine_DH-like"/>
</dbReference>
<dbReference type="PANTHER" id="PTHR11908">
    <property type="entry name" value="XANTHINE DEHYDROGENASE"/>
    <property type="match status" value="1"/>
</dbReference>
<proteinExistence type="predicted"/>
<dbReference type="SUPFAM" id="SSF56003">
    <property type="entry name" value="Molybdenum cofactor-binding domain"/>
    <property type="match status" value="1"/>
</dbReference>
<evidence type="ECO:0000256" key="1">
    <source>
        <dbReference type="ARBA" id="ARBA00022505"/>
    </source>
</evidence>
<dbReference type="PANTHER" id="PTHR11908:SF132">
    <property type="entry name" value="ALDEHYDE OXIDASE 1-RELATED"/>
    <property type="match status" value="1"/>
</dbReference>
<dbReference type="AlphaFoldDB" id="A0A9P0TY28"/>
<keyword evidence="1" id="KW-0500">Molybdenum</keyword>
<evidence type="ECO:0000259" key="2">
    <source>
        <dbReference type="Pfam" id="PF20256"/>
    </source>
</evidence>
<evidence type="ECO:0000313" key="3">
    <source>
        <dbReference type="EMBL" id="CAH4037693.1"/>
    </source>
</evidence>
<name>A0A9P0TY28_PIEBR</name>
<dbReference type="Pfam" id="PF20256">
    <property type="entry name" value="MoCoBD_2"/>
    <property type="match status" value="1"/>
</dbReference>
<organism evidence="3 4">
    <name type="scientific">Pieris brassicae</name>
    <name type="common">White butterfly</name>
    <name type="synonym">Large white butterfly</name>
    <dbReference type="NCBI Taxonomy" id="7116"/>
    <lineage>
        <taxon>Eukaryota</taxon>
        <taxon>Metazoa</taxon>
        <taxon>Ecdysozoa</taxon>
        <taxon>Arthropoda</taxon>
        <taxon>Hexapoda</taxon>
        <taxon>Insecta</taxon>
        <taxon>Pterygota</taxon>
        <taxon>Neoptera</taxon>
        <taxon>Endopterygota</taxon>
        <taxon>Lepidoptera</taxon>
        <taxon>Glossata</taxon>
        <taxon>Ditrysia</taxon>
        <taxon>Papilionoidea</taxon>
        <taxon>Pieridae</taxon>
        <taxon>Pierinae</taxon>
        <taxon>Pieris</taxon>
    </lineage>
</organism>
<dbReference type="Proteomes" id="UP001152562">
    <property type="component" value="Unassembled WGS sequence"/>
</dbReference>
<evidence type="ECO:0000313" key="4">
    <source>
        <dbReference type="Proteomes" id="UP001152562"/>
    </source>
</evidence>
<accession>A0A9P0TY28</accession>
<sequence>METQSCVTKPSDDSFDELAASQFPDMIHRFRLYASNKVGMLEEVNVTIPRCGGVYGSKITRVGLVATASLDLLWIFKKIYESSEKDYPPMCSMRSLQGMTEYVLERISYELDIVPLEVCLSNLNPEFIDVKDILETLLKNSEYIERKKDVMKFNSENRWKKEANYQVTTADQDPIRSAGVSHAEVELDIITGESLVLRVDLVEDIGTSINPEIDVGQIEGAFIMGPGYWTSEHIFYDKETGQILTDRTWTYHIPQAKDIPIDFRIQLRRNHNRVATLRAREGPYTLEANVKRQCKFRGVSIKIDFLHVI</sequence>
<dbReference type="GO" id="GO:0005506">
    <property type="term" value="F:iron ion binding"/>
    <property type="evidence" value="ECO:0007669"/>
    <property type="project" value="InterPro"/>
</dbReference>